<accession>A0A0C9NHL3</accession>
<sequence length="776" mass="86318">MKATYKPYRLPSGGWGSARSVGNILRREGVLGSASVALSRHNKVDGYQCNSCAWVKPATPLPFEFCENGVKAVAWELTAHRCTPAFFAEHTVSELLTWDDYHLEQPGRLTHPLRYYPATDKYMPVSWGHAIAEIAHELRAVEDKQHGTVFYSSGRLSNEGSYLYQLFARLYGNNNLPDSSNMCHETTSVALPASIGQGVGTVDLGDFATTDCLMFFGQNPGSNSPRMLHPLQEASQRGVPIITFNPLRERGLERFLNPQSPTEMLTGKNTRISSDYHQVKNGGDLAAIAGICKAVLTLHDDALAAGEPPILDLAFIEEHTHGFERFAEWLRVQDWDELERRSGLHRADLEATALIYARAHSTIGIYGMGLTQHRAGVETVQMLVNLLLMRGNIGRSGAGICPVRGHSNVQGQRTVGITEKPELFPLDRLGEQFGFEPPREAGYNTVEACEAILEGRVKAFFMLGGNFARAIPDQGRIEPAWRRMRLTVNVLTKLNRTALLPGEISYILPVIGRLEIDETAAGQQVLSMEDTSGCVHGNRGIRTPASPHLISEIRLLCELAKQVFEPHPKVRWDDYMTDYAEIRREIADTLPDNFHDYETRMWEPGGFQRDLPAKRREWQTDTGRANFVTPEALDEDLDMPDVGHDVLRLMTLRSNDQFNTTVYGYNDRFRGIDGIRNVVLMNRSDIERRGLKVGQAVTLRTVSDDGVDRHLSGMIVVAYDIPVGCIGGYYPECNVLMPVWHYAVGSKTPAAKSIPVTVESDGDAILEPGMEDRSTA</sequence>
<evidence type="ECO:0000256" key="1">
    <source>
        <dbReference type="ARBA" id="ARBA00001942"/>
    </source>
</evidence>
<dbReference type="GeneID" id="78528572"/>
<evidence type="ECO:0000256" key="7">
    <source>
        <dbReference type="ARBA" id="ARBA00023002"/>
    </source>
</evidence>
<proteinExistence type="inferred from homology"/>
<dbReference type="SUPFAM" id="SSF50692">
    <property type="entry name" value="ADC-like"/>
    <property type="match status" value="1"/>
</dbReference>
<dbReference type="PIRSF" id="PIRSF000144">
    <property type="entry name" value="CbbBc"/>
    <property type="match status" value="1"/>
</dbReference>
<evidence type="ECO:0000259" key="10">
    <source>
        <dbReference type="Pfam" id="PF00384"/>
    </source>
</evidence>
<comment type="cofactor">
    <cofactor evidence="2">
        <name>[4Fe-4S] cluster</name>
        <dbReference type="ChEBI" id="CHEBI:49883"/>
    </cofactor>
</comment>
<dbReference type="AlphaFoldDB" id="A0A0C9NHL3"/>
<evidence type="ECO:0000256" key="9">
    <source>
        <dbReference type="ARBA" id="ARBA00023014"/>
    </source>
</evidence>
<comment type="cofactor">
    <cofactor evidence="1">
        <name>Mo-bis(molybdopterin guanine dinucleotide)</name>
        <dbReference type="ChEBI" id="CHEBI:60539"/>
    </cofactor>
</comment>
<dbReference type="InterPro" id="IPR050123">
    <property type="entry name" value="Prok_molybdopt-oxidoreductase"/>
</dbReference>
<evidence type="ECO:0000256" key="2">
    <source>
        <dbReference type="ARBA" id="ARBA00001966"/>
    </source>
</evidence>
<keyword evidence="12" id="KW-1185">Reference proteome</keyword>
<protein>
    <submittedName>
        <fullName evidence="11">DNA, contig: SP663</fullName>
    </submittedName>
</protein>
<comment type="caution">
    <text evidence="11">The sequence shown here is derived from an EMBL/GenBank/DDBJ whole genome shotgun (WGS) entry which is preliminary data.</text>
</comment>
<dbReference type="InterPro" id="IPR010046">
    <property type="entry name" value="Mopterin_OxRdtse_a_bac"/>
</dbReference>
<keyword evidence="4" id="KW-0004">4Fe-4S</keyword>
<dbReference type="Proteomes" id="UP000032025">
    <property type="component" value="Unassembled WGS sequence"/>
</dbReference>
<dbReference type="CDD" id="cd02767">
    <property type="entry name" value="MopB_ydeP"/>
    <property type="match status" value="1"/>
</dbReference>
<dbReference type="Gene3D" id="3.40.50.740">
    <property type="match status" value="1"/>
</dbReference>
<evidence type="ECO:0000256" key="4">
    <source>
        <dbReference type="ARBA" id="ARBA00022485"/>
    </source>
</evidence>
<dbReference type="PANTHER" id="PTHR43105:SF4">
    <property type="entry name" value="PROTEIN YDEP"/>
    <property type="match status" value="1"/>
</dbReference>
<dbReference type="GO" id="GO:0008863">
    <property type="term" value="F:formate dehydrogenase (NAD+) activity"/>
    <property type="evidence" value="ECO:0007669"/>
    <property type="project" value="InterPro"/>
</dbReference>
<dbReference type="InterPro" id="IPR037951">
    <property type="entry name" value="MopB_CT_YdeP"/>
</dbReference>
<name>A0A0C9NHL3_SPHPI</name>
<dbReference type="InterPro" id="IPR009010">
    <property type="entry name" value="Asp_de-COase-like_dom_sf"/>
</dbReference>
<keyword evidence="5" id="KW-0500">Molybdenum</keyword>
<feature type="domain" description="Molybdopterin oxidoreductase" evidence="10">
    <location>
        <begin position="108"/>
        <end position="492"/>
    </location>
</feature>
<evidence type="ECO:0000256" key="6">
    <source>
        <dbReference type="ARBA" id="ARBA00022723"/>
    </source>
</evidence>
<dbReference type="NCBIfam" id="TIGR01701">
    <property type="entry name" value="Fdhalpha-like"/>
    <property type="match status" value="1"/>
</dbReference>
<dbReference type="GO" id="GO:0030151">
    <property type="term" value="F:molybdenum ion binding"/>
    <property type="evidence" value="ECO:0007669"/>
    <property type="project" value="InterPro"/>
</dbReference>
<dbReference type="SUPFAM" id="SSF53706">
    <property type="entry name" value="Formate dehydrogenase/DMSO reductase, domains 1-3"/>
    <property type="match status" value="1"/>
</dbReference>
<dbReference type="EMBL" id="BBJS01000063">
    <property type="protein sequence ID" value="GAN15702.1"/>
    <property type="molecule type" value="Genomic_DNA"/>
</dbReference>
<dbReference type="RefSeq" id="WP_042469505.1">
    <property type="nucleotide sequence ID" value="NZ_BBJS01000063.1"/>
</dbReference>
<keyword evidence="7" id="KW-0560">Oxidoreductase</keyword>
<dbReference type="Pfam" id="PF00384">
    <property type="entry name" value="Molybdopterin"/>
    <property type="match status" value="1"/>
</dbReference>
<gene>
    <name evidence="11" type="ORF">SP6_63_00170</name>
</gene>
<comment type="similarity">
    <text evidence="3">Belongs to the prokaryotic molybdopterin-containing oxidoreductase family.</text>
</comment>
<dbReference type="Gene3D" id="3.40.228.10">
    <property type="entry name" value="Dimethylsulfoxide Reductase, domain 2"/>
    <property type="match status" value="1"/>
</dbReference>
<keyword evidence="8" id="KW-0408">Iron</keyword>
<dbReference type="GO" id="GO:0051539">
    <property type="term" value="F:4 iron, 4 sulfur cluster binding"/>
    <property type="evidence" value="ECO:0007669"/>
    <property type="project" value="UniProtKB-KW"/>
</dbReference>
<dbReference type="GO" id="GO:0016020">
    <property type="term" value="C:membrane"/>
    <property type="evidence" value="ECO:0007669"/>
    <property type="project" value="TreeGrafter"/>
</dbReference>
<dbReference type="PANTHER" id="PTHR43105">
    <property type="entry name" value="RESPIRATORY NITRATE REDUCTASE"/>
    <property type="match status" value="1"/>
</dbReference>
<dbReference type="CDD" id="cd02787">
    <property type="entry name" value="MopB_CT_ydeP"/>
    <property type="match status" value="1"/>
</dbReference>
<keyword evidence="6" id="KW-0479">Metal-binding</keyword>
<dbReference type="InterPro" id="IPR006656">
    <property type="entry name" value="Mopterin_OxRdtase"/>
</dbReference>
<evidence type="ECO:0000256" key="3">
    <source>
        <dbReference type="ARBA" id="ARBA00010312"/>
    </source>
</evidence>
<reference evidence="11 12" key="1">
    <citation type="submission" date="2014-08" db="EMBL/GenBank/DDBJ databases">
        <title>Whole genome shotgun sequence of Sphingomonas paucimobilis NBRC 13935.</title>
        <authorList>
            <person name="Hosoyama A."/>
            <person name="Hashimoto M."/>
            <person name="Hosoyama Y."/>
            <person name="Noguchi M."/>
            <person name="Uohara A."/>
            <person name="Ohji S."/>
            <person name="Katano-Makiyama Y."/>
            <person name="Ichikawa N."/>
            <person name="Kimura A."/>
            <person name="Yamazoe A."/>
            <person name="Fujita N."/>
        </authorList>
    </citation>
    <scope>NUCLEOTIDE SEQUENCE [LARGE SCALE GENOMIC DNA]</scope>
    <source>
        <strain evidence="11 12">NBRC 13935</strain>
    </source>
</reference>
<evidence type="ECO:0000256" key="5">
    <source>
        <dbReference type="ARBA" id="ARBA00022505"/>
    </source>
</evidence>
<evidence type="ECO:0000256" key="8">
    <source>
        <dbReference type="ARBA" id="ARBA00023004"/>
    </source>
</evidence>
<evidence type="ECO:0000313" key="11">
    <source>
        <dbReference type="EMBL" id="GAN15702.1"/>
    </source>
</evidence>
<organism evidence="11 12">
    <name type="scientific">Sphingomonas paucimobilis NBRC 13935</name>
    <dbReference type="NCBI Taxonomy" id="1219050"/>
    <lineage>
        <taxon>Bacteria</taxon>
        <taxon>Pseudomonadati</taxon>
        <taxon>Pseudomonadota</taxon>
        <taxon>Alphaproteobacteria</taxon>
        <taxon>Sphingomonadales</taxon>
        <taxon>Sphingomonadaceae</taxon>
        <taxon>Sphingomonas</taxon>
    </lineage>
</organism>
<dbReference type="InterPro" id="IPR041953">
    <property type="entry name" value="YdeP_MopB"/>
</dbReference>
<evidence type="ECO:0000313" key="12">
    <source>
        <dbReference type="Proteomes" id="UP000032025"/>
    </source>
</evidence>
<keyword evidence="9" id="KW-0411">Iron-sulfur</keyword>